<dbReference type="Proteomes" id="UP000318571">
    <property type="component" value="Chromosome 2"/>
</dbReference>
<evidence type="ECO:0000256" key="1">
    <source>
        <dbReference type="SAM" id="MobiDB-lite"/>
    </source>
</evidence>
<evidence type="ECO:0000313" key="2">
    <source>
        <dbReference type="EMBL" id="TRY75339.1"/>
    </source>
</evidence>
<feature type="region of interest" description="Disordered" evidence="1">
    <location>
        <begin position="195"/>
        <end position="236"/>
    </location>
</feature>
<feature type="compositionally biased region" description="Acidic residues" evidence="1">
    <location>
        <begin position="110"/>
        <end position="119"/>
    </location>
</feature>
<dbReference type="AlphaFoldDB" id="A0A553PCE4"/>
<keyword evidence="3" id="KW-1185">Reference proteome</keyword>
<protein>
    <submittedName>
        <fullName evidence="2">Uncharacterized protein</fullName>
    </submittedName>
</protein>
<name>A0A553PCE4_TIGCA</name>
<feature type="compositionally biased region" description="Low complexity" evidence="1">
    <location>
        <begin position="227"/>
        <end position="236"/>
    </location>
</feature>
<evidence type="ECO:0000313" key="3">
    <source>
        <dbReference type="Proteomes" id="UP000318571"/>
    </source>
</evidence>
<sequence length="262" mass="28507">MALVHSDEVSLYEDQLGLSEKQGPKDQLGLPEKQGPKDQGTGGPQGHGDHFAIEGTPESPPRDYGKRIPQKRTRSSETEHEGIQRPQIPDYPDRSIDHSPLTKRPRPQTLEEDDLDEGEITITLPGLEEQFMSNDIGPCGDDGGSIGLFQSPHSSSEKENAAPLAVVGGSLPLSGDSLPFSSPPYSPGIANLSGLSGGEIREFPSSARSSQTIYYGESSSEDDVTPRRPSQSISRSRNVRRSLIFLPDQEDYLSPSIWDIED</sequence>
<reference evidence="2 3" key="1">
    <citation type="journal article" date="2018" name="Nat. Ecol. Evol.">
        <title>Genomic signatures of mitonuclear coevolution across populations of Tigriopus californicus.</title>
        <authorList>
            <person name="Barreto F.S."/>
            <person name="Watson E.T."/>
            <person name="Lima T.G."/>
            <person name="Willett C.S."/>
            <person name="Edmands S."/>
            <person name="Li W."/>
            <person name="Burton R.S."/>
        </authorList>
    </citation>
    <scope>NUCLEOTIDE SEQUENCE [LARGE SCALE GENOMIC DNA]</scope>
    <source>
        <strain evidence="2 3">San Diego</strain>
    </source>
</reference>
<feature type="compositionally biased region" description="Basic and acidic residues" evidence="1">
    <location>
        <begin position="74"/>
        <end position="83"/>
    </location>
</feature>
<proteinExistence type="predicted"/>
<comment type="caution">
    <text evidence="2">The sequence shown here is derived from an EMBL/GenBank/DDBJ whole genome shotgun (WGS) entry which is preliminary data.</text>
</comment>
<dbReference type="EMBL" id="VCGU01000005">
    <property type="protein sequence ID" value="TRY75339.1"/>
    <property type="molecule type" value="Genomic_DNA"/>
</dbReference>
<feature type="region of interest" description="Disordered" evidence="1">
    <location>
        <begin position="1"/>
        <end position="162"/>
    </location>
</feature>
<organism evidence="2 3">
    <name type="scientific">Tigriopus californicus</name>
    <name type="common">Marine copepod</name>
    <dbReference type="NCBI Taxonomy" id="6832"/>
    <lineage>
        <taxon>Eukaryota</taxon>
        <taxon>Metazoa</taxon>
        <taxon>Ecdysozoa</taxon>
        <taxon>Arthropoda</taxon>
        <taxon>Crustacea</taxon>
        <taxon>Multicrustacea</taxon>
        <taxon>Hexanauplia</taxon>
        <taxon>Copepoda</taxon>
        <taxon>Harpacticoida</taxon>
        <taxon>Harpacticidae</taxon>
        <taxon>Tigriopus</taxon>
    </lineage>
</organism>
<gene>
    <name evidence="2" type="ORF">TCAL_15602</name>
</gene>
<accession>A0A553PCE4</accession>